<gene>
    <name evidence="2" type="ORF">QGN29_04050</name>
</gene>
<dbReference type="Proteomes" id="UP001268683">
    <property type="component" value="Chromosome"/>
</dbReference>
<dbReference type="KEGG" id="tmk:QGN29_04050"/>
<keyword evidence="1" id="KW-1133">Transmembrane helix</keyword>
<dbReference type="EMBL" id="CP123872">
    <property type="protein sequence ID" value="WND03544.1"/>
    <property type="molecule type" value="Genomic_DNA"/>
</dbReference>
<dbReference type="RefSeq" id="WP_310799397.1">
    <property type="nucleotide sequence ID" value="NZ_CP123872.1"/>
</dbReference>
<protein>
    <submittedName>
        <fullName evidence="2">Uncharacterized protein</fullName>
    </submittedName>
</protein>
<evidence type="ECO:0000313" key="2">
    <source>
        <dbReference type="EMBL" id="WND03544.1"/>
    </source>
</evidence>
<name>A0AA52EJA5_9PROT</name>
<evidence type="ECO:0000313" key="3">
    <source>
        <dbReference type="Proteomes" id="UP001268683"/>
    </source>
</evidence>
<keyword evidence="1" id="KW-0812">Transmembrane</keyword>
<feature type="transmembrane region" description="Helical" evidence="1">
    <location>
        <begin position="163"/>
        <end position="179"/>
    </location>
</feature>
<reference evidence="2" key="1">
    <citation type="submission" date="2023-04" db="EMBL/GenBank/DDBJ databases">
        <title>Complete genome sequence of Temperatibacter marinus.</title>
        <authorList>
            <person name="Rong J.-C."/>
            <person name="Yi M.-L."/>
            <person name="Zhao Q."/>
        </authorList>
    </citation>
    <scope>NUCLEOTIDE SEQUENCE</scope>
    <source>
        <strain evidence="2">NBRC 110045</strain>
    </source>
</reference>
<feature type="transmembrane region" description="Helical" evidence="1">
    <location>
        <begin position="93"/>
        <end position="110"/>
    </location>
</feature>
<keyword evidence="3" id="KW-1185">Reference proteome</keyword>
<feature type="transmembrane region" description="Helical" evidence="1">
    <location>
        <begin position="30"/>
        <end position="48"/>
    </location>
</feature>
<proteinExistence type="predicted"/>
<feature type="transmembrane region" description="Helical" evidence="1">
    <location>
        <begin position="135"/>
        <end position="156"/>
    </location>
</feature>
<feature type="transmembrane region" description="Helical" evidence="1">
    <location>
        <begin position="60"/>
        <end position="81"/>
    </location>
</feature>
<organism evidence="2 3">
    <name type="scientific">Temperatibacter marinus</name>
    <dbReference type="NCBI Taxonomy" id="1456591"/>
    <lineage>
        <taxon>Bacteria</taxon>
        <taxon>Pseudomonadati</taxon>
        <taxon>Pseudomonadota</taxon>
        <taxon>Alphaproteobacteria</taxon>
        <taxon>Kordiimonadales</taxon>
        <taxon>Temperatibacteraceae</taxon>
        <taxon>Temperatibacter</taxon>
    </lineage>
</organism>
<accession>A0AA52EJA5</accession>
<feature type="transmembrane region" description="Helical" evidence="1">
    <location>
        <begin position="6"/>
        <end position="23"/>
    </location>
</feature>
<dbReference type="AlphaFoldDB" id="A0AA52EJA5"/>
<keyword evidence="1" id="KW-0472">Membrane</keyword>
<evidence type="ECO:0000256" key="1">
    <source>
        <dbReference type="SAM" id="Phobius"/>
    </source>
</evidence>
<sequence>MTYLFLTFAILYLILLIQSFRFLPSSARVWFLRALMISLMYDNMVVGLGTQLQEAGTLPFFSYGRVCLHATVLPFLSFFTFSTLKTYKTESTVLMPLGLLLTGAALYYGVTHEIMGLTMDTKTVLGITRMVDNSGIPPIATIATNFITIGAAVMIWRAAGSKFLLYGAGFIFIINGATATLEWGFAAGACAEVIFLLSLLRTEKATLTRKTSE</sequence>